<proteinExistence type="inferred from homology"/>
<dbReference type="PANTHER" id="PTHR24089">
    <property type="entry name" value="SOLUTE CARRIER FAMILY 25"/>
    <property type="match status" value="1"/>
</dbReference>
<dbReference type="EMBL" id="MNPL01016021">
    <property type="protein sequence ID" value="OQR70831.1"/>
    <property type="molecule type" value="Genomic_DNA"/>
</dbReference>
<dbReference type="InterPro" id="IPR023395">
    <property type="entry name" value="MCP_dom_sf"/>
</dbReference>
<dbReference type="InterPro" id="IPR018108">
    <property type="entry name" value="MCP_transmembrane"/>
</dbReference>
<reference evidence="9 10" key="1">
    <citation type="journal article" date="2017" name="Gigascience">
        <title>Draft genome of the honey bee ectoparasitic mite, Tropilaelaps mercedesae, is shaped by the parasitic life history.</title>
        <authorList>
            <person name="Dong X."/>
            <person name="Armstrong S.D."/>
            <person name="Xia D."/>
            <person name="Makepeace B.L."/>
            <person name="Darby A.C."/>
            <person name="Kadowaki T."/>
        </authorList>
    </citation>
    <scope>NUCLEOTIDE SEQUENCE [LARGE SCALE GENOMIC DNA]</scope>
    <source>
        <strain evidence="9">Wuxi-XJTLU</strain>
    </source>
</reference>
<protein>
    <submittedName>
        <fullName evidence="9">Mitochondrial thiamine pyrophosphate carrier-like</fullName>
    </submittedName>
</protein>
<dbReference type="SUPFAM" id="SSF103506">
    <property type="entry name" value="Mitochondrial carrier"/>
    <property type="match status" value="1"/>
</dbReference>
<evidence type="ECO:0000256" key="7">
    <source>
        <dbReference type="PROSITE-ProRule" id="PRU00282"/>
    </source>
</evidence>
<keyword evidence="3 8" id="KW-0813">Transport</keyword>
<feature type="repeat" description="Solcar" evidence="7">
    <location>
        <begin position="98"/>
        <end position="184"/>
    </location>
</feature>
<evidence type="ECO:0000256" key="3">
    <source>
        <dbReference type="ARBA" id="ARBA00022448"/>
    </source>
</evidence>
<evidence type="ECO:0000256" key="4">
    <source>
        <dbReference type="ARBA" id="ARBA00022692"/>
    </source>
</evidence>
<dbReference type="AlphaFoldDB" id="A0A1V9XBQ4"/>
<evidence type="ECO:0000256" key="8">
    <source>
        <dbReference type="RuleBase" id="RU000488"/>
    </source>
</evidence>
<dbReference type="InterPro" id="IPR002067">
    <property type="entry name" value="MCP"/>
</dbReference>
<dbReference type="GO" id="GO:0055085">
    <property type="term" value="P:transmembrane transport"/>
    <property type="evidence" value="ECO:0007669"/>
    <property type="project" value="InterPro"/>
</dbReference>
<dbReference type="OrthoDB" id="18574at2759"/>
<keyword evidence="5" id="KW-0677">Repeat</keyword>
<evidence type="ECO:0000313" key="10">
    <source>
        <dbReference type="Proteomes" id="UP000192247"/>
    </source>
</evidence>
<organism evidence="9 10">
    <name type="scientific">Tropilaelaps mercedesae</name>
    <dbReference type="NCBI Taxonomy" id="418985"/>
    <lineage>
        <taxon>Eukaryota</taxon>
        <taxon>Metazoa</taxon>
        <taxon>Ecdysozoa</taxon>
        <taxon>Arthropoda</taxon>
        <taxon>Chelicerata</taxon>
        <taxon>Arachnida</taxon>
        <taxon>Acari</taxon>
        <taxon>Parasitiformes</taxon>
        <taxon>Mesostigmata</taxon>
        <taxon>Gamasina</taxon>
        <taxon>Dermanyssoidea</taxon>
        <taxon>Laelapidae</taxon>
        <taxon>Tropilaelaps</taxon>
    </lineage>
</organism>
<evidence type="ECO:0000256" key="6">
    <source>
        <dbReference type="ARBA" id="ARBA00023136"/>
    </source>
</evidence>
<comment type="similarity">
    <text evidence="2 8">Belongs to the mitochondrial carrier (TC 2.A.29) family.</text>
</comment>
<comment type="caution">
    <text evidence="9">The sequence shown here is derived from an EMBL/GenBank/DDBJ whole genome shotgun (WGS) entry which is preliminary data.</text>
</comment>
<keyword evidence="10" id="KW-1185">Reference proteome</keyword>
<dbReference type="GO" id="GO:0016020">
    <property type="term" value="C:membrane"/>
    <property type="evidence" value="ECO:0007669"/>
    <property type="project" value="UniProtKB-SubCell"/>
</dbReference>
<evidence type="ECO:0000313" key="9">
    <source>
        <dbReference type="EMBL" id="OQR70831.1"/>
    </source>
</evidence>
<evidence type="ECO:0000256" key="2">
    <source>
        <dbReference type="ARBA" id="ARBA00006375"/>
    </source>
</evidence>
<accession>A0A1V9XBQ4</accession>
<dbReference type="Proteomes" id="UP000192247">
    <property type="component" value="Unassembled WGS sequence"/>
</dbReference>
<dbReference type="STRING" id="418985.A0A1V9XBQ4"/>
<feature type="repeat" description="Solcar" evidence="7">
    <location>
        <begin position="1"/>
        <end position="92"/>
    </location>
</feature>
<evidence type="ECO:0000256" key="5">
    <source>
        <dbReference type="ARBA" id="ARBA00022737"/>
    </source>
</evidence>
<name>A0A1V9XBQ4_9ACAR</name>
<dbReference type="InParanoid" id="A0A1V9XBQ4"/>
<keyword evidence="6 7" id="KW-0472">Membrane</keyword>
<dbReference type="FunCoup" id="A0A1V9XBQ4">
    <property type="interactions" value="360"/>
</dbReference>
<dbReference type="Gene3D" id="1.50.40.10">
    <property type="entry name" value="Mitochondrial carrier domain"/>
    <property type="match status" value="1"/>
</dbReference>
<evidence type="ECO:0000256" key="1">
    <source>
        <dbReference type="ARBA" id="ARBA00004141"/>
    </source>
</evidence>
<sequence length="264" mass="29971">MSFRGHIMTLAAKKSYISRAEKGRRMRKAKLQLDPITKKCDSAKYSGVKQACQLILREEGVTAFWKGHIPAQVLSVVYGGVQFYGFEYAKNSLYPDKNDLMSNFICGAIGGGTAMSVTHPLDVLRTRLVAQGEPRTYSGIFNAIATMQRREGFGAFYKGYFSNILQVTPYNGACFSFYHFFRKMFEDIPYVPANIVSGAMAGFVGKTMVYPLDLIKKRLQLGRTKRSRQKKRMTEQRLRYDFTGTISVEDYYDDFKLSDRSSVS</sequence>
<dbReference type="PRINTS" id="PR00926">
    <property type="entry name" value="MITOCARRIER"/>
</dbReference>
<dbReference type="PROSITE" id="PS50920">
    <property type="entry name" value="SOLCAR"/>
    <property type="match status" value="2"/>
</dbReference>
<keyword evidence="4 7" id="KW-0812">Transmembrane</keyword>
<dbReference type="Pfam" id="PF00153">
    <property type="entry name" value="Mito_carr"/>
    <property type="match status" value="3"/>
</dbReference>
<gene>
    <name evidence="9" type="ORF">BIW11_04085</name>
</gene>
<comment type="subcellular location">
    <subcellularLocation>
        <location evidence="1">Membrane</location>
        <topology evidence="1">Multi-pass membrane protein</topology>
    </subcellularLocation>
</comment>